<gene>
    <name evidence="1" type="ORF">NSPZN2_50199</name>
</gene>
<accession>A0ABM8S437</accession>
<reference evidence="1 2" key="1">
    <citation type="submission" date="2021-02" db="EMBL/GenBank/DDBJ databases">
        <authorList>
            <person name="Han P."/>
        </authorList>
    </citation>
    <scope>NUCLEOTIDE SEQUENCE [LARGE SCALE GENOMIC DNA]</scope>
    <source>
        <strain evidence="1">Candidatus Nitrospira sp. ZN2</strain>
    </source>
</reference>
<sequence length="80" mass="8704">MRQPVHPHSRGEHAGYSAEAMGEIGSSPLARGTLFHKRWLQAAIRFIPTRAGNTLATSVLVTMGSVHPHSRGEHPKPNTD</sequence>
<dbReference type="Proteomes" id="UP000675880">
    <property type="component" value="Unassembled WGS sequence"/>
</dbReference>
<name>A0ABM8S437_9BACT</name>
<evidence type="ECO:0000313" key="2">
    <source>
        <dbReference type="Proteomes" id="UP000675880"/>
    </source>
</evidence>
<keyword evidence="2" id="KW-1185">Reference proteome</keyword>
<protein>
    <submittedName>
        <fullName evidence="1">Uncharacterized protein</fullName>
    </submittedName>
</protein>
<comment type="caution">
    <text evidence="1">The sequence shown here is derived from an EMBL/GenBank/DDBJ whole genome shotgun (WGS) entry which is preliminary data.</text>
</comment>
<proteinExistence type="predicted"/>
<dbReference type="EMBL" id="CAJNBJ010000018">
    <property type="protein sequence ID" value="CAE6787836.1"/>
    <property type="molecule type" value="Genomic_DNA"/>
</dbReference>
<organism evidence="1 2">
    <name type="scientific">Nitrospira defluvii</name>
    <dbReference type="NCBI Taxonomy" id="330214"/>
    <lineage>
        <taxon>Bacteria</taxon>
        <taxon>Pseudomonadati</taxon>
        <taxon>Nitrospirota</taxon>
        <taxon>Nitrospiria</taxon>
        <taxon>Nitrospirales</taxon>
        <taxon>Nitrospiraceae</taxon>
        <taxon>Nitrospira</taxon>
    </lineage>
</organism>
<evidence type="ECO:0000313" key="1">
    <source>
        <dbReference type="EMBL" id="CAE6787836.1"/>
    </source>
</evidence>